<dbReference type="EMBL" id="CP012669">
    <property type="protein sequence ID" value="ALE16563.1"/>
    <property type="molecule type" value="Genomic_DNA"/>
</dbReference>
<dbReference type="InterPro" id="IPR001867">
    <property type="entry name" value="OmpR/PhoB-type_DNA-bd"/>
</dbReference>
<dbReference type="GO" id="GO:0003677">
    <property type="term" value="F:DNA binding"/>
    <property type="evidence" value="ECO:0007669"/>
    <property type="project" value="UniProtKB-UniRule"/>
</dbReference>
<proteinExistence type="predicted"/>
<dbReference type="Proteomes" id="UP000057938">
    <property type="component" value="Chromosome"/>
</dbReference>
<name>A0A0M4MVK0_9SPHN</name>
<keyword evidence="4" id="KW-0456">Lyase</keyword>
<dbReference type="Gene3D" id="1.25.40.10">
    <property type="entry name" value="Tetratricopeptide repeat domain"/>
    <property type="match status" value="1"/>
</dbReference>
<evidence type="ECO:0000256" key="2">
    <source>
        <dbReference type="PROSITE-ProRule" id="PRU01091"/>
    </source>
</evidence>
<evidence type="ECO:0000259" key="3">
    <source>
        <dbReference type="PROSITE" id="PS51755"/>
    </source>
</evidence>
<dbReference type="KEGG" id="aep:AMC99_01269"/>
<protein>
    <submittedName>
        <fullName evidence="4">Adenylate cyclase</fullName>
        <ecNumber evidence="4">4.6.1.1</ecNumber>
    </submittedName>
</protein>
<evidence type="ECO:0000256" key="1">
    <source>
        <dbReference type="ARBA" id="ARBA00023125"/>
    </source>
</evidence>
<dbReference type="PROSITE" id="PS51755">
    <property type="entry name" value="OMPR_PHOB"/>
    <property type="match status" value="1"/>
</dbReference>
<dbReference type="RefSeq" id="WP_061924219.1">
    <property type="nucleotide sequence ID" value="NZ_CP012669.1"/>
</dbReference>
<dbReference type="InterPro" id="IPR011990">
    <property type="entry name" value="TPR-like_helical_dom_sf"/>
</dbReference>
<dbReference type="OrthoDB" id="105971at2"/>
<dbReference type="PATRIC" id="fig|361183.4.peg.1240"/>
<dbReference type="EC" id="4.6.1.1" evidence="4"/>
<dbReference type="SUPFAM" id="SSF46894">
    <property type="entry name" value="C-terminal effector domain of the bipartite response regulators"/>
    <property type="match status" value="1"/>
</dbReference>
<dbReference type="AlphaFoldDB" id="A0A0M4MVK0"/>
<accession>A0A0M4MVK0</accession>
<dbReference type="Gene3D" id="3.40.50.10070">
    <property type="entry name" value="TolB, N-terminal domain"/>
    <property type="match status" value="1"/>
</dbReference>
<keyword evidence="1 2" id="KW-0238">DNA-binding</keyword>
<dbReference type="InterPro" id="IPR036388">
    <property type="entry name" value="WH-like_DNA-bd_sf"/>
</dbReference>
<feature type="DNA-binding region" description="OmpR/PhoB-type" evidence="2">
    <location>
        <begin position="5"/>
        <end position="103"/>
    </location>
</feature>
<dbReference type="GO" id="GO:0006355">
    <property type="term" value="P:regulation of DNA-templated transcription"/>
    <property type="evidence" value="ECO:0007669"/>
    <property type="project" value="InterPro"/>
</dbReference>
<dbReference type="InterPro" id="IPR016032">
    <property type="entry name" value="Sig_transdc_resp-reg_C-effctor"/>
</dbReference>
<dbReference type="SMART" id="SM00862">
    <property type="entry name" value="Trans_reg_C"/>
    <property type="match status" value="1"/>
</dbReference>
<sequence length="523" mass="57327">MQSDVVLYRFDRFELDPARFELRADGVAVAVEPQVLSLILLLVANSERMIDKDEIIEKVWDGRVISETAITSRIKSARQVLGDDGKAQRFIKTVHGRGLRFVGHVETEVRRLAPAAVQTADLTEQVVAAPKRPSIAVLPFRVVGEQGQMDFVAQALPGELITDLARLRYLFVIARGSSFRFSSESADVVAIGQALKVGYLITGSVESIGAEVVIRVELSDARTAGVIWNERYRGAASEIGDLRETIVAGVLANIERRIPMHEATRARRMPETQLDAWAAYHLGLDHMFRFNHQDNRRAAELFARAVAQDPHFARAYGGLSFTHFQNAFLYGASDREAQIDAAKEKAEQAVRCDALDPFAHFNVGRTHWLEGDVTASLGSFEHSTMLSPNYAQGVYAKAWARTLAGDSAGGDGDAVLALELSPLDPMRFAMVGTRAFAHLTSGDVEQGSIYADQAANTPGAHRHIMLIAAIGAHLTGDREKAAMWLARSRSVAEPSSEEFLRAFPFAEGPAREVIVRALADLKL</sequence>
<dbReference type="CDD" id="cd00383">
    <property type="entry name" value="trans_reg_C"/>
    <property type="match status" value="1"/>
</dbReference>
<feature type="domain" description="OmpR/PhoB-type" evidence="3">
    <location>
        <begin position="5"/>
        <end position="103"/>
    </location>
</feature>
<dbReference type="GO" id="GO:0004016">
    <property type="term" value="F:adenylate cyclase activity"/>
    <property type="evidence" value="ECO:0007669"/>
    <property type="project" value="UniProtKB-EC"/>
</dbReference>
<organism evidence="4 5">
    <name type="scientific">Altererythrobacter epoxidivorans</name>
    <dbReference type="NCBI Taxonomy" id="361183"/>
    <lineage>
        <taxon>Bacteria</taxon>
        <taxon>Pseudomonadati</taxon>
        <taxon>Pseudomonadota</taxon>
        <taxon>Alphaproteobacteria</taxon>
        <taxon>Sphingomonadales</taxon>
        <taxon>Erythrobacteraceae</taxon>
        <taxon>Altererythrobacter</taxon>
    </lineage>
</organism>
<gene>
    <name evidence="4" type="ORF">AMC99_01269</name>
</gene>
<dbReference type="Pfam" id="PF00486">
    <property type="entry name" value="Trans_reg_C"/>
    <property type="match status" value="1"/>
</dbReference>
<keyword evidence="5" id="KW-1185">Reference proteome</keyword>
<evidence type="ECO:0000313" key="5">
    <source>
        <dbReference type="Proteomes" id="UP000057938"/>
    </source>
</evidence>
<reference evidence="4 5" key="1">
    <citation type="submission" date="2015-09" db="EMBL/GenBank/DDBJ databases">
        <title>Complete genome sequence of a benzo[a]pyrene-degrading bacterium Altererythrobacter epoxidivorans CGMCC 1.7731T.</title>
        <authorList>
            <person name="Li Z."/>
            <person name="Cheng H."/>
            <person name="Huo Y."/>
            <person name="Xu X."/>
        </authorList>
    </citation>
    <scope>NUCLEOTIDE SEQUENCE [LARGE SCALE GENOMIC DNA]</scope>
    <source>
        <strain evidence="4 5">CGMCC 1.7731</strain>
    </source>
</reference>
<dbReference type="GO" id="GO:0000160">
    <property type="term" value="P:phosphorelay signal transduction system"/>
    <property type="evidence" value="ECO:0007669"/>
    <property type="project" value="InterPro"/>
</dbReference>
<dbReference type="Gene3D" id="1.10.10.10">
    <property type="entry name" value="Winged helix-like DNA-binding domain superfamily/Winged helix DNA-binding domain"/>
    <property type="match status" value="1"/>
</dbReference>
<dbReference type="SUPFAM" id="SSF48452">
    <property type="entry name" value="TPR-like"/>
    <property type="match status" value="1"/>
</dbReference>
<evidence type="ECO:0000313" key="4">
    <source>
        <dbReference type="EMBL" id="ALE16563.1"/>
    </source>
</evidence>